<reference evidence="8" key="1">
    <citation type="submission" date="2017-10" db="EMBL/GenBank/DDBJ databases">
        <authorList>
            <person name="Yang W.-J."/>
            <person name="Zhu X.-Y."/>
            <person name="Xu K.-K."/>
        </authorList>
    </citation>
    <scope>NUCLEOTIDE SEQUENCE</scope>
</reference>
<keyword evidence="6" id="KW-0732">Signal</keyword>
<dbReference type="Gene3D" id="3.40.50.1820">
    <property type="entry name" value="alpha/beta hydrolase"/>
    <property type="match status" value="1"/>
</dbReference>
<evidence type="ECO:0000256" key="5">
    <source>
        <dbReference type="ARBA" id="ARBA00023180"/>
    </source>
</evidence>
<dbReference type="InterPro" id="IPR019826">
    <property type="entry name" value="Carboxylesterase_B_AS"/>
</dbReference>
<evidence type="ECO:0000256" key="3">
    <source>
        <dbReference type="ARBA" id="ARBA00022801"/>
    </source>
</evidence>
<dbReference type="CDD" id="cd00312">
    <property type="entry name" value="Esterase_lipase"/>
    <property type="match status" value="1"/>
</dbReference>
<evidence type="ECO:0000256" key="6">
    <source>
        <dbReference type="RuleBase" id="RU361235"/>
    </source>
</evidence>
<dbReference type="PROSITE" id="PS00122">
    <property type="entry name" value="CARBOXYLESTERASE_B_1"/>
    <property type="match status" value="1"/>
</dbReference>
<accession>A0A3G1VUC6</accession>
<dbReference type="PROSITE" id="PS00941">
    <property type="entry name" value="CARBOXYLESTERASE_B_2"/>
    <property type="match status" value="1"/>
</dbReference>
<reference evidence="8" key="2">
    <citation type="journal article" date="2018" name="Zhongshan Da Xue Xue Bao Zi Ran Ke Xue Ban">
        <title>Cloning and expression analysis of two carboxylesterase genes in the cigarette beetle, Lasioderma serricorne (Coleoptera: Anobiidae).</title>
        <authorList>
            <person name="Zhu X."/>
            <person name="Ding T."/>
            <person name="Xu K."/>
            <person name="Zhou J."/>
            <person name="Li C."/>
            <person name="Yang W."/>
        </authorList>
    </citation>
    <scope>NUCLEOTIDE SEQUENCE</scope>
</reference>
<evidence type="ECO:0000256" key="2">
    <source>
        <dbReference type="ARBA" id="ARBA00022487"/>
    </source>
</evidence>
<keyword evidence="4" id="KW-1015">Disulfide bond</keyword>
<organism evidence="8">
    <name type="scientific">Lasioderma serricorne</name>
    <name type="common">cigarette beetle</name>
    <dbReference type="NCBI Taxonomy" id="295660"/>
    <lineage>
        <taxon>Eukaryota</taxon>
        <taxon>Metazoa</taxon>
        <taxon>Ecdysozoa</taxon>
        <taxon>Arthropoda</taxon>
        <taxon>Hexapoda</taxon>
        <taxon>Insecta</taxon>
        <taxon>Pterygota</taxon>
        <taxon>Neoptera</taxon>
        <taxon>Endopterygota</taxon>
        <taxon>Coleoptera</taxon>
        <taxon>Polyphaga</taxon>
        <taxon>Bostrichiformia</taxon>
        <taxon>Ptinidae</taxon>
        <taxon>Xyletininae</taxon>
        <taxon>Lasioderma</taxon>
    </lineage>
</organism>
<protein>
    <recommendedName>
        <fullName evidence="6">Carboxylic ester hydrolase</fullName>
        <ecNumber evidence="6">3.1.1.-</ecNumber>
    </recommendedName>
</protein>
<evidence type="ECO:0000259" key="7">
    <source>
        <dbReference type="Pfam" id="PF00135"/>
    </source>
</evidence>
<dbReference type="EC" id="3.1.1.-" evidence="6"/>
<sequence>MKFLITIFILTILEDDPVKTEDTFPSVETPLGRIDGFLAKTNYGKTFAAFEGIPYAEPPIGDLKFESPKPVKPWLGVWKANTMYKCLQYNHFTEPGDDFVIGEEDCLYVNIYTPVNANKNSNLDVIIFIHGGAFMFNYGGSYGPKIIMDRNVVYVNFNYRLGPLGFLSTEDEIVPGNVGLRDQILALKFIKDNIQYFGGNPDSITLTGMSAGGASVHIHYMSPLSKGLFNRGFSQSGCALNPWVIMENGREKALKLADILGCPTENTKIAVECLKSRPGRQIVDSVKHFLPWLYNPFSPFGVVVDKASKNPVLPEHPLDLMKKRKVQDLPYIFSHVLEEGLYPAYDFWNDKYLSEIDANWSELIPFVLDYNNTISPGERDEVSKTIREFYLKDKSVNKNTFKDLVKIVSDRLFISDIQKCARMQSAAMKSPVYYYHFTYRGKFSKSIVRMKENLENVGPSHADDTIYVLSSTINTQSTPEDKEMCNEFLNMWLSFASNSHPKLPDDVDWPTVSKDVQDPLIYAEIRSPDDVVILSDDNLGNHKFWSSLPINENERILTLIKEEL</sequence>
<name>A0A3G1VUC6_9COLE</name>
<comment type="similarity">
    <text evidence="1 6">Belongs to the type-B carboxylesterase/lipase family.</text>
</comment>
<evidence type="ECO:0000256" key="4">
    <source>
        <dbReference type="ARBA" id="ARBA00023157"/>
    </source>
</evidence>
<feature type="domain" description="Carboxylesterase type B" evidence="7">
    <location>
        <begin position="25"/>
        <end position="515"/>
    </location>
</feature>
<evidence type="ECO:0000256" key="1">
    <source>
        <dbReference type="ARBA" id="ARBA00005964"/>
    </source>
</evidence>
<dbReference type="GO" id="GO:0052689">
    <property type="term" value="F:carboxylic ester hydrolase activity"/>
    <property type="evidence" value="ECO:0007669"/>
    <property type="project" value="UniProtKB-KW"/>
</dbReference>
<dbReference type="Pfam" id="PF00135">
    <property type="entry name" value="COesterase"/>
    <property type="match status" value="1"/>
</dbReference>
<dbReference type="SUPFAM" id="SSF53474">
    <property type="entry name" value="alpha/beta-Hydrolases"/>
    <property type="match status" value="1"/>
</dbReference>
<proteinExistence type="evidence at transcript level"/>
<dbReference type="AlphaFoldDB" id="A0A3G1VUC6"/>
<keyword evidence="5" id="KW-0325">Glycoprotein</keyword>
<dbReference type="InterPro" id="IPR002018">
    <property type="entry name" value="CarbesteraseB"/>
</dbReference>
<dbReference type="InterPro" id="IPR019819">
    <property type="entry name" value="Carboxylesterase_B_CS"/>
</dbReference>
<dbReference type="PANTHER" id="PTHR43142:SF1">
    <property type="entry name" value="CARBOXYLIC ESTER HYDROLASE"/>
    <property type="match status" value="1"/>
</dbReference>
<dbReference type="EMBL" id="MG189602">
    <property type="protein sequence ID" value="AYK27451.1"/>
    <property type="molecule type" value="mRNA"/>
</dbReference>
<dbReference type="PANTHER" id="PTHR43142">
    <property type="entry name" value="CARBOXYLIC ESTER HYDROLASE"/>
    <property type="match status" value="1"/>
</dbReference>
<feature type="signal peptide" evidence="6">
    <location>
        <begin position="1"/>
        <end position="20"/>
    </location>
</feature>
<keyword evidence="2" id="KW-0719">Serine esterase</keyword>
<evidence type="ECO:0000313" key="8">
    <source>
        <dbReference type="EMBL" id="AYK27451.1"/>
    </source>
</evidence>
<feature type="chain" id="PRO_5017853173" description="Carboxylic ester hydrolase" evidence="6">
    <location>
        <begin position="21"/>
        <end position="564"/>
    </location>
</feature>
<dbReference type="SMR" id="A0A3G1VUC6"/>
<dbReference type="InterPro" id="IPR029058">
    <property type="entry name" value="AB_hydrolase_fold"/>
</dbReference>
<keyword evidence="3 6" id="KW-0378">Hydrolase</keyword>